<sequence length="880" mass="98316">MSTTASPTDDASPRRPSSDREIDETVLPAESENTAYSIDLDALLGGGGGIKDDDGDLTLDDTEPFDTVRSSDVDGPSDFTQNMEFWMRTRLPLERQKKRSPSANTAAAQTAPEEDAVEENTLPLPPPRSSAPTSFDSRDHVSDSEGEEDNDEHDDAAGSEHGSYEYGQSEQGEDTREVAAAAMQDLHGYVISDEDTFMPPGSRRGSSTIGDDNDDASGSQQGSIDEQIDILSSMDDVNEEDYRSGPASPAPRQEEWGREITPAHPRTSWLQPTVEDHEDTPPPLSNRPSPRSGGVRAPEVRIEDYEDHLRKNEEARRRAGLAAQESAANSRTSSSKNDSDEDADDLRAQIKRLRNELERQREDFTSQIASLEKQLHRTRAERDEARENEQRRVRDLNAQHNDRAQDLEDHWQRRLAMAQERYDQDVQEQKAAFALVKSSFESRLSATESGLQAQFAQKDAELDAARSAHRQELEQQRAGHDAKVASLDDRIKGLQQQAALATGDRPGSPTSAELALAQQQKAESDARIAELEARLGATLAHLETARASSLSSSFHSDSARLADERRQTDELLERSRCQVEDLETNMALLQEQLGLARRETDGLRRDADAARESARVLRDELREAQGRVADGTRRVGVLERARDEDGDMAEAARRDVVRMLENVRGELVTEKARVRELEGLVDRVRGEKEGVRKRAEEAVRVAGTRLNGERIEKAGLRRALDGLRTEVETLRSAIEGRKKELSSSTDEPDGVYADEHTDTFSSPDSRSSELESLRRALRDADLSAKAAQEDARRAREETTALKEDFISVNHAMDERMLQALRTREKEWRRKMDALEKEKKVLGRALLHQWGREEVGEGEPQGYRYKFVKKSHAAVGRGEPR</sequence>
<name>A0A8H4J5X2_9PEZI</name>
<feature type="compositionally biased region" description="Basic and acidic residues" evidence="2">
    <location>
        <begin position="11"/>
        <end position="20"/>
    </location>
</feature>
<feature type="compositionally biased region" description="Acidic residues" evidence="2">
    <location>
        <begin position="144"/>
        <end position="154"/>
    </location>
</feature>
<dbReference type="Proteomes" id="UP000572817">
    <property type="component" value="Unassembled WGS sequence"/>
</dbReference>
<dbReference type="EMBL" id="WWBZ02000001">
    <property type="protein sequence ID" value="KAF4313806.1"/>
    <property type="molecule type" value="Genomic_DNA"/>
</dbReference>
<feature type="compositionally biased region" description="Acidic residues" evidence="2">
    <location>
        <begin position="53"/>
        <end position="64"/>
    </location>
</feature>
<feature type="compositionally biased region" description="Polar residues" evidence="2">
    <location>
        <begin position="326"/>
        <end position="336"/>
    </location>
</feature>
<feature type="compositionally biased region" description="Basic and acidic residues" evidence="2">
    <location>
        <begin position="345"/>
        <end position="364"/>
    </location>
</feature>
<feature type="compositionally biased region" description="Basic and acidic residues" evidence="2">
    <location>
        <begin position="298"/>
        <end position="317"/>
    </location>
</feature>
<protein>
    <recommendedName>
        <fullName evidence="5">Spindle pole body associated protein</fullName>
    </recommendedName>
</protein>
<evidence type="ECO:0000313" key="3">
    <source>
        <dbReference type="EMBL" id="KAF4313806.1"/>
    </source>
</evidence>
<reference evidence="3" key="1">
    <citation type="submission" date="2020-04" db="EMBL/GenBank/DDBJ databases">
        <title>Genome Assembly and Annotation of Botryosphaeria dothidea sdau 11-99, a Latent Pathogen of Apple Fruit Ring Rot in China.</title>
        <authorList>
            <person name="Yu C."/>
            <person name="Diao Y."/>
            <person name="Lu Q."/>
            <person name="Zhao J."/>
            <person name="Cui S."/>
            <person name="Peng C."/>
            <person name="He B."/>
            <person name="Liu H."/>
        </authorList>
    </citation>
    <scope>NUCLEOTIDE SEQUENCE [LARGE SCALE GENOMIC DNA]</scope>
    <source>
        <strain evidence="3">Sdau11-99</strain>
    </source>
</reference>
<evidence type="ECO:0000256" key="1">
    <source>
        <dbReference type="SAM" id="Coils"/>
    </source>
</evidence>
<gene>
    <name evidence="3" type="ORF">GTA08_BOTSDO01485</name>
</gene>
<feature type="compositionally biased region" description="Basic and acidic residues" evidence="2">
    <location>
        <begin position="373"/>
        <end position="404"/>
    </location>
</feature>
<feature type="coiled-coil region" evidence="1">
    <location>
        <begin position="565"/>
        <end position="627"/>
    </location>
</feature>
<feature type="region of interest" description="Disordered" evidence="2">
    <location>
        <begin position="496"/>
        <end position="519"/>
    </location>
</feature>
<dbReference type="AlphaFoldDB" id="A0A8H4J5X2"/>
<comment type="caution">
    <text evidence="3">The sequence shown here is derived from an EMBL/GenBank/DDBJ whole genome shotgun (WGS) entry which is preliminary data.</text>
</comment>
<feature type="compositionally biased region" description="Polar residues" evidence="2">
    <location>
        <begin position="204"/>
        <end position="224"/>
    </location>
</feature>
<keyword evidence="4" id="KW-1185">Reference proteome</keyword>
<proteinExistence type="predicted"/>
<evidence type="ECO:0000256" key="2">
    <source>
        <dbReference type="SAM" id="MobiDB-lite"/>
    </source>
</evidence>
<accession>A0A8H4J5X2</accession>
<dbReference type="OrthoDB" id="3911405at2759"/>
<feature type="region of interest" description="Disordered" evidence="2">
    <location>
        <begin position="462"/>
        <end position="482"/>
    </location>
</feature>
<evidence type="ECO:0000313" key="4">
    <source>
        <dbReference type="Proteomes" id="UP000572817"/>
    </source>
</evidence>
<keyword evidence="1" id="KW-0175">Coiled coil</keyword>
<feature type="region of interest" description="Disordered" evidence="2">
    <location>
        <begin position="736"/>
        <end position="773"/>
    </location>
</feature>
<feature type="region of interest" description="Disordered" evidence="2">
    <location>
        <begin position="1"/>
        <end position="404"/>
    </location>
</feature>
<organism evidence="3 4">
    <name type="scientific">Botryosphaeria dothidea</name>
    <dbReference type="NCBI Taxonomy" id="55169"/>
    <lineage>
        <taxon>Eukaryota</taxon>
        <taxon>Fungi</taxon>
        <taxon>Dikarya</taxon>
        <taxon>Ascomycota</taxon>
        <taxon>Pezizomycotina</taxon>
        <taxon>Dothideomycetes</taxon>
        <taxon>Dothideomycetes incertae sedis</taxon>
        <taxon>Botryosphaeriales</taxon>
        <taxon>Botryosphaeriaceae</taxon>
        <taxon>Botryosphaeria</taxon>
    </lineage>
</organism>
<evidence type="ECO:0008006" key="5">
    <source>
        <dbReference type="Google" id="ProtNLM"/>
    </source>
</evidence>